<reference evidence="1 2" key="1">
    <citation type="submission" date="2015-11" db="EMBL/GenBank/DDBJ databases">
        <title>Evidence for parallel genomic evolution in an endosymbiosis of termite gut flagellates.</title>
        <authorList>
            <person name="Zheng H."/>
        </authorList>
    </citation>
    <scope>NUCLEOTIDE SEQUENCE [LARGE SCALE GENOMIC DNA]</scope>
    <source>
        <strain evidence="1 2">CET450</strain>
    </source>
</reference>
<sequence>MIKILLLKKAKCQKFSTKIKIMLSRNGKMVNKNFKQIEHNINGAEKVEKLIENNDSILSDSCAIVNDNIEEFKNCDLQISNHS</sequence>
<organism evidence="1 2">
    <name type="scientific">Endomicrobium trichonymphae</name>
    <dbReference type="NCBI Taxonomy" id="1408204"/>
    <lineage>
        <taxon>Bacteria</taxon>
        <taxon>Pseudomonadati</taxon>
        <taxon>Elusimicrobiota</taxon>
        <taxon>Endomicrobiia</taxon>
        <taxon>Endomicrobiales</taxon>
        <taxon>Endomicrobiaceae</taxon>
        <taxon>Candidatus Endomicrobiellum</taxon>
    </lineage>
</organism>
<name>A0A1E5IGM9_ENDTX</name>
<protein>
    <submittedName>
        <fullName evidence="1">Uncharacterized protein</fullName>
    </submittedName>
</protein>
<dbReference type="AlphaFoldDB" id="A0A1E5IGM9"/>
<evidence type="ECO:0000313" key="1">
    <source>
        <dbReference type="EMBL" id="OEG69659.1"/>
    </source>
</evidence>
<proteinExistence type="predicted"/>
<accession>A0A1E5IGM9</accession>
<dbReference type="EMBL" id="LNVX01000613">
    <property type="protein sequence ID" value="OEG69659.1"/>
    <property type="molecule type" value="Genomic_DNA"/>
</dbReference>
<comment type="caution">
    <text evidence="1">The sequence shown here is derived from an EMBL/GenBank/DDBJ whole genome shotgun (WGS) entry which is preliminary data.</text>
</comment>
<gene>
    <name evidence="1" type="ORF">ATZ36_08260</name>
</gene>
<dbReference type="Proteomes" id="UP000095237">
    <property type="component" value="Unassembled WGS sequence"/>
</dbReference>
<keyword evidence="2" id="KW-1185">Reference proteome</keyword>
<evidence type="ECO:0000313" key="2">
    <source>
        <dbReference type="Proteomes" id="UP000095237"/>
    </source>
</evidence>